<dbReference type="GO" id="GO:0004356">
    <property type="term" value="F:glutamine synthetase activity"/>
    <property type="evidence" value="ECO:0007669"/>
    <property type="project" value="InterPro"/>
</dbReference>
<evidence type="ECO:0000259" key="11">
    <source>
        <dbReference type="PROSITE" id="PS51987"/>
    </source>
</evidence>
<name>A0A0H2M766_VARPD</name>
<gene>
    <name evidence="12" type="primary">pht3</name>
    <name evidence="12" type="ORF">VPARA_07410</name>
</gene>
<evidence type="ECO:0000256" key="2">
    <source>
        <dbReference type="ARBA" id="ARBA00022714"/>
    </source>
</evidence>
<dbReference type="PANTHER" id="PTHR43407:SF1">
    <property type="entry name" value="LENGSIN"/>
    <property type="match status" value="1"/>
</dbReference>
<evidence type="ECO:0000256" key="4">
    <source>
        <dbReference type="ARBA" id="ARBA00023002"/>
    </source>
</evidence>
<evidence type="ECO:0000256" key="7">
    <source>
        <dbReference type="PROSITE-ProRule" id="PRU01330"/>
    </source>
</evidence>
<dbReference type="GO" id="GO:0018620">
    <property type="term" value="F:phthalate 4,5-dioxygenase activity"/>
    <property type="evidence" value="ECO:0007669"/>
    <property type="project" value="UniProtKB-EC"/>
</dbReference>
<keyword evidence="12" id="KW-0223">Dioxygenase</keyword>
<keyword evidence="4 12" id="KW-0560">Oxidoreductase</keyword>
<dbReference type="Pfam" id="PF00355">
    <property type="entry name" value="Rieske"/>
    <property type="match status" value="1"/>
</dbReference>
<evidence type="ECO:0000256" key="5">
    <source>
        <dbReference type="ARBA" id="ARBA00023004"/>
    </source>
</evidence>
<dbReference type="PANTHER" id="PTHR43407">
    <property type="entry name" value="GLUTAMINE SYNTHETASE"/>
    <property type="match status" value="1"/>
</dbReference>
<dbReference type="InterPro" id="IPR036651">
    <property type="entry name" value="Gln_synt_N_sf"/>
</dbReference>
<evidence type="ECO:0000259" key="10">
    <source>
        <dbReference type="PROSITE" id="PS51986"/>
    </source>
</evidence>
<evidence type="ECO:0000256" key="3">
    <source>
        <dbReference type="ARBA" id="ARBA00022723"/>
    </source>
</evidence>
<evidence type="ECO:0000313" key="13">
    <source>
        <dbReference type="Proteomes" id="UP000035170"/>
    </source>
</evidence>
<reference evidence="12 13" key="1">
    <citation type="submission" date="2015-03" db="EMBL/GenBank/DDBJ databases">
        <title>Genome sequence of Variovorax paradoxus TBEA6.</title>
        <authorList>
            <person name="Poehlein A."/>
            <person name="Schuldes J."/>
            <person name="Wuebbeler J.H."/>
            <person name="Hiessl S."/>
            <person name="Steinbuechel A."/>
            <person name="Daniel R."/>
        </authorList>
    </citation>
    <scope>NUCLEOTIDE SEQUENCE [LARGE SCALE GENOMIC DNA]</scope>
    <source>
        <strain evidence="12 13">TBEA6</strain>
    </source>
</reference>
<evidence type="ECO:0000256" key="1">
    <source>
        <dbReference type="ARBA" id="ARBA00009897"/>
    </source>
</evidence>
<dbReference type="GO" id="GO:0005737">
    <property type="term" value="C:cytoplasm"/>
    <property type="evidence" value="ECO:0007669"/>
    <property type="project" value="TreeGrafter"/>
</dbReference>
<dbReference type="CDD" id="cd03479">
    <property type="entry name" value="Rieske_RO_Alpha_PhDO_like"/>
    <property type="match status" value="1"/>
</dbReference>
<dbReference type="InterPro" id="IPR014746">
    <property type="entry name" value="Gln_synth/guanido_kin_cat_dom"/>
</dbReference>
<dbReference type="CDD" id="cd08878">
    <property type="entry name" value="RHO_alpha_C_DMO-like"/>
    <property type="match status" value="1"/>
</dbReference>
<dbReference type="GO" id="GO:0016020">
    <property type="term" value="C:membrane"/>
    <property type="evidence" value="ECO:0007669"/>
    <property type="project" value="TreeGrafter"/>
</dbReference>
<keyword evidence="3" id="KW-0479">Metal-binding</keyword>
<organism evidence="12 13">
    <name type="scientific">Variovorax paradoxus</name>
    <dbReference type="NCBI Taxonomy" id="34073"/>
    <lineage>
        <taxon>Bacteria</taxon>
        <taxon>Pseudomonadati</taxon>
        <taxon>Pseudomonadota</taxon>
        <taxon>Betaproteobacteria</taxon>
        <taxon>Burkholderiales</taxon>
        <taxon>Comamonadaceae</taxon>
        <taxon>Variovorax</taxon>
    </lineage>
</organism>
<dbReference type="SMART" id="SM01230">
    <property type="entry name" value="Gln-synt_C"/>
    <property type="match status" value="1"/>
</dbReference>
<protein>
    <submittedName>
        <fullName evidence="12">Phthalate 4,5-dioxygenase oxygenase subunit</fullName>
        <ecNumber evidence="12">1.14.12.7</ecNumber>
    </submittedName>
</protein>
<comment type="similarity">
    <text evidence="1 7 8">Belongs to the glutamine synthetase family.</text>
</comment>
<dbReference type="InterPro" id="IPR008147">
    <property type="entry name" value="Gln_synt_N"/>
</dbReference>
<dbReference type="InterPro" id="IPR036922">
    <property type="entry name" value="Rieske_2Fe-2S_sf"/>
</dbReference>
<dbReference type="Proteomes" id="UP000035170">
    <property type="component" value="Unassembled WGS sequence"/>
</dbReference>
<keyword evidence="6" id="KW-0411">Iron-sulfur</keyword>
<dbReference type="GO" id="GO:0005506">
    <property type="term" value="F:iron ion binding"/>
    <property type="evidence" value="ECO:0007669"/>
    <property type="project" value="InterPro"/>
</dbReference>
<dbReference type="SUPFAM" id="SSF50022">
    <property type="entry name" value="ISP domain"/>
    <property type="match status" value="1"/>
</dbReference>
<dbReference type="AlphaFoldDB" id="A0A0H2M766"/>
<dbReference type="EMBL" id="JZWI01000004">
    <property type="protein sequence ID" value="KLN58198.1"/>
    <property type="molecule type" value="Genomic_DNA"/>
</dbReference>
<dbReference type="SUPFAM" id="SSF55931">
    <property type="entry name" value="Glutamine synthetase/guanido kinase"/>
    <property type="match status" value="1"/>
</dbReference>
<feature type="domain" description="GS beta-grasp" evidence="10">
    <location>
        <begin position="481"/>
        <end position="582"/>
    </location>
</feature>
<dbReference type="InterPro" id="IPR045623">
    <property type="entry name" value="LigXa_C"/>
</dbReference>
<sequence>MISAEQNDFITRVGPGAPAGKLLRRYWQPVALADELAGPRPVKPVKLMGQDFVLFRDENGQLGMLDRDCPHRGADLAFGRLENGGLRCAFHGWLFDAKGNCLETPAEPATSKLCSRIRQSAYPVVEKSGVVFAYIGEGEPPAFPAFDCFVAPDSHTFAFKGLFECNWLQALEVGIDPAHASYLHRFFEDADTSESYGKQFRGASADSDMPITKVLREYDRPDISVEPTDYGLRLKALRKLSEDTTHVRVTNVVFPQAFVIPMSAEMTISQWHVPVDDTHCYWYAIFTSFTGPVDKEQMRDQRLALYELPDYTSRKNKRNNYGYSIDEQLTETYTGMGDDINVHDQWAVESQGPIQDRTREHLGSTDKGIIAYRRVLVKAIEATLAGESAPMLIDAAQAGAMSGPPSIDGIGNVSGEEATEAYWQEADRARRLKSDWACARARCLSTLAMSSSINTFVDRFGLWSDDQHAQARELVRRIDSGEVDVIRFAWPDQHGLLRGKTLVASEARAALWEGVNLTSTLLAKDTSHKTVFPVFSANGGFAIEGLQGGADFTIVADPATFKVLPWAPRTGWILCDAYMADGEPCPFATRQILQRAVRQLDELGLDFIAGLEVEFHVFKLEDARMGLADSGQPGEPPRVSLLSHGHQYLTELRYDRVDELMELLRSNLIALGLPLRSLEIEFGPSQFELTFGPTAGVMPADTMVLLRSAIKQICQRHGLHATFMCRPKIPNVMSSGWHLHQSLRRKSDGVNAFMPEAEGRDLSEIGMHYLGGLKAHACGAAALASPTINGYRRYRPFSLAPDRAIWARDNRGAMLRVLGGVGQSASRIENRVGEPTANPYLYLASQLFSGLDGIRNGIDPGPSADAPYETPAEQLPRSLGDALACLCRDEMLNAQMGKVFVDYLCHIKEAEIARFNLEVSEWEHREYFDMF</sequence>
<evidence type="ECO:0000256" key="8">
    <source>
        <dbReference type="RuleBase" id="RU000384"/>
    </source>
</evidence>
<dbReference type="PROSITE" id="PS00570">
    <property type="entry name" value="RING_HYDROXYL_ALPHA"/>
    <property type="match status" value="1"/>
</dbReference>
<dbReference type="Pfam" id="PF00120">
    <property type="entry name" value="Gln-synt_C"/>
    <property type="match status" value="1"/>
</dbReference>
<keyword evidence="13" id="KW-1185">Reference proteome</keyword>
<proteinExistence type="inferred from homology"/>
<feature type="domain" description="Rieske" evidence="9">
    <location>
        <begin position="27"/>
        <end position="133"/>
    </location>
</feature>
<dbReference type="PATRIC" id="fig|34073.19.peg.749"/>
<dbReference type="SUPFAM" id="SSF54368">
    <property type="entry name" value="Glutamine synthetase, N-terminal domain"/>
    <property type="match status" value="1"/>
</dbReference>
<dbReference type="PROSITE" id="PS51296">
    <property type="entry name" value="RIESKE"/>
    <property type="match status" value="1"/>
</dbReference>
<feature type="domain" description="GS catalytic" evidence="11">
    <location>
        <begin position="589"/>
        <end position="931"/>
    </location>
</feature>
<dbReference type="SUPFAM" id="SSF55961">
    <property type="entry name" value="Bet v1-like"/>
    <property type="match status" value="1"/>
</dbReference>
<keyword evidence="2" id="KW-0001">2Fe-2S</keyword>
<dbReference type="Gene3D" id="3.10.20.70">
    <property type="entry name" value="Glutamine synthetase, N-terminal domain"/>
    <property type="match status" value="1"/>
</dbReference>
<dbReference type="Gene3D" id="3.90.380.10">
    <property type="entry name" value="Naphthalene 1,2-dioxygenase Alpha Subunit, Chain A, domain 1"/>
    <property type="match status" value="1"/>
</dbReference>
<evidence type="ECO:0000256" key="6">
    <source>
        <dbReference type="ARBA" id="ARBA00023014"/>
    </source>
</evidence>
<keyword evidence="5" id="KW-0408">Iron</keyword>
<dbReference type="InterPro" id="IPR008146">
    <property type="entry name" value="Gln_synth_cat_dom"/>
</dbReference>
<dbReference type="EC" id="1.14.12.7" evidence="12"/>
<dbReference type="Gene3D" id="3.30.590.10">
    <property type="entry name" value="Glutamine synthetase/guanido kinase, catalytic domain"/>
    <property type="match status" value="1"/>
</dbReference>
<dbReference type="GO" id="GO:0051537">
    <property type="term" value="F:2 iron, 2 sulfur cluster binding"/>
    <property type="evidence" value="ECO:0007669"/>
    <property type="project" value="UniProtKB-KW"/>
</dbReference>
<dbReference type="InterPro" id="IPR015881">
    <property type="entry name" value="ARHD_Rieske_2Fe_2S"/>
</dbReference>
<evidence type="ECO:0000313" key="12">
    <source>
        <dbReference type="EMBL" id="KLN58198.1"/>
    </source>
</evidence>
<dbReference type="InterPro" id="IPR017941">
    <property type="entry name" value="Rieske_2Fe-2S"/>
</dbReference>
<dbReference type="GO" id="GO:0006542">
    <property type="term" value="P:glutamine biosynthetic process"/>
    <property type="evidence" value="ECO:0007669"/>
    <property type="project" value="InterPro"/>
</dbReference>
<comment type="caution">
    <text evidence="12">The sequence shown here is derived from an EMBL/GenBank/DDBJ whole genome shotgun (WGS) entry which is preliminary data.</text>
</comment>
<dbReference type="Gene3D" id="2.102.10.10">
    <property type="entry name" value="Rieske [2Fe-2S] iron-sulphur domain"/>
    <property type="match status" value="1"/>
</dbReference>
<dbReference type="PROSITE" id="PS51987">
    <property type="entry name" value="GS_CATALYTIC"/>
    <property type="match status" value="1"/>
</dbReference>
<dbReference type="Pfam" id="PF19301">
    <property type="entry name" value="LigXa_C"/>
    <property type="match status" value="1"/>
</dbReference>
<accession>A0A0H2M766</accession>
<dbReference type="PROSITE" id="PS51986">
    <property type="entry name" value="GS_BETA_GRASP"/>
    <property type="match status" value="1"/>
</dbReference>
<evidence type="ECO:0000259" key="9">
    <source>
        <dbReference type="PROSITE" id="PS51296"/>
    </source>
</evidence>